<sequence length="156" mass="16981">MSSEAHLFGMIERGVLEALLDKLSMIIGDVSAKQLLFKTFKEVGRDYAKEMEEGDFCDIAKKLYGDHLVSCEKDYKEIKIKLKSCPLANIKSLTPNKCVLPIALCAGLVEGLSGKKVKVIAPSGRYGVLGATLTMKVESCGRYGNDCLIKITDSDG</sequence>
<evidence type="ECO:0000313" key="2">
    <source>
        <dbReference type="Proteomes" id="UP001063698"/>
    </source>
</evidence>
<dbReference type="EMBL" id="CP006868">
    <property type="protein sequence ID" value="UXD22533.1"/>
    <property type="molecule type" value="Genomic_DNA"/>
</dbReference>
<keyword evidence="2" id="KW-1185">Reference proteome</keyword>
<accession>A0A977PL09</accession>
<evidence type="ECO:0000313" key="1">
    <source>
        <dbReference type="EMBL" id="UXD22533.1"/>
    </source>
</evidence>
<gene>
    <name evidence="1" type="ORF">IPA_05960</name>
</gene>
<proteinExistence type="predicted"/>
<dbReference type="AlphaFoldDB" id="A0A977PL09"/>
<organism evidence="1 2">
    <name type="scientific">Ignicoccus pacificus DSM 13166</name>
    <dbReference type="NCBI Taxonomy" id="940294"/>
    <lineage>
        <taxon>Archaea</taxon>
        <taxon>Thermoproteota</taxon>
        <taxon>Thermoprotei</taxon>
        <taxon>Desulfurococcales</taxon>
        <taxon>Desulfurococcaceae</taxon>
        <taxon>Ignicoccus</taxon>
    </lineage>
</organism>
<protein>
    <submittedName>
        <fullName evidence="1">Uncharacterized protein</fullName>
    </submittedName>
</protein>
<reference evidence="1" key="1">
    <citation type="submission" date="2013-11" db="EMBL/GenBank/DDBJ databases">
        <title>Comparative genomics of Ignicoccus.</title>
        <authorList>
            <person name="Podar M."/>
        </authorList>
    </citation>
    <scope>NUCLEOTIDE SEQUENCE</scope>
    <source>
        <strain evidence="1">DSM 13166</strain>
    </source>
</reference>
<dbReference type="KEGG" id="ipc:IPA_05960"/>
<dbReference type="Proteomes" id="UP001063698">
    <property type="component" value="Chromosome"/>
</dbReference>
<name>A0A977PL09_9CREN</name>